<sequence length="1042" mass="114765">MQFRALGEKPVLLYVLLAALTALVFLADLSFPLGVAVWVIYFIPVVLAFLAWRTHVPLVTAAAVTSVIVAGYMVDRPGIDPSIALLNRSMGTATVWILAATGFFFIRNKLAVRREEWIRTAQVDLSRRMMGDLSSQELGERVLAFLAERLGAQAALFYARDHDAFARAASYGVPAEAPVPARISRGDGLVGQVIADNRSFTVDAVPEGYLYFGSSLGKAKPDWLLLTPTREDDAVNGVLELGFRRKPGAEALEFLERTAGAVGVALRSAQYRTRLEELLEETRRQAEELRAHGEELTSANEELHEQSQALQESQRRLERQQAELEEFNAQLEEQTQLLEAQRDDLARTQGALKERANDLATASRYKSEFLANMSHELRTPLNALLIMARLLGENRHGNLTEDQVGFAQMIETSGNDLLTLINDILDLSKIEAGKLELKPQQVAIAALAEKLIRSFEPQAAQKGVALRAEVAPHVPQLLESDPQRLEQVLKNFLSNAIKFTAQGEVVLAIDTDPDDHVVFAVRDSGIGIAEEQQEAIFEAFRQADGTIDRRYGGTGLGLSISRELTVLLGGEIQLESRLGEGSTFSLVVPTRFRGIVVDSASPAPPTRSGRRSPAARKDAPRPVPADEAATLSPRAPAGIDDDRARLTAGSRVILVVEDDLAFARILLDLAHELGFQCIVTTTADDGVIAARQYLPHAVVLDMGLPDHSGLTVLDRLKHDARTRHIAVHVVSASDYEQTALAYGAVSYMMKPVRRDELVQALERLEFRMARQLRRILIVEDDPAQLRGLSELLSAKEVETVGAATAAEALARLESETFDCMVLDMTLPDATGFDLLSRLADNEAAAFPPVIVYTARELTDAEELRLRRYSKSIIIKGAKSPERLIDEVTLFLHQVVSDLPVQQQKLLATSLNRDARLEGRHILVVEDDVRNVFALTSIFEPHGARVQIARNGREALEFLEKAEGGPPIDLVLMDVMMPEMDGLTATREIRRRPGWETLPVIMLTAKAMADDQEQCLAAGANDYLAKPLDVDKLLSLARVWMSR</sequence>
<evidence type="ECO:0000256" key="7">
    <source>
        <dbReference type="PROSITE-ProRule" id="PRU00169"/>
    </source>
</evidence>
<dbReference type="PANTHER" id="PTHR45339:SF1">
    <property type="entry name" value="HYBRID SIGNAL TRANSDUCTION HISTIDINE KINASE J"/>
    <property type="match status" value="1"/>
</dbReference>
<dbReference type="Pfam" id="PF13185">
    <property type="entry name" value="GAF_2"/>
    <property type="match status" value="1"/>
</dbReference>
<dbReference type="CDD" id="cd16922">
    <property type="entry name" value="HATPase_EvgS-ArcB-TorS-like"/>
    <property type="match status" value="1"/>
</dbReference>
<dbReference type="Gene3D" id="3.30.450.40">
    <property type="match status" value="1"/>
</dbReference>
<keyword evidence="5" id="KW-0418">Kinase</keyword>
<proteinExistence type="predicted"/>
<feature type="region of interest" description="Disordered" evidence="8">
    <location>
        <begin position="287"/>
        <end position="318"/>
    </location>
</feature>
<dbReference type="Proteomes" id="UP001238467">
    <property type="component" value="Unassembled WGS sequence"/>
</dbReference>
<feature type="region of interest" description="Disordered" evidence="8">
    <location>
        <begin position="598"/>
        <end position="640"/>
    </location>
</feature>
<dbReference type="RefSeq" id="WP_307062574.1">
    <property type="nucleotide sequence ID" value="NZ_JAUSUH010000009.1"/>
</dbReference>
<dbReference type="PANTHER" id="PTHR45339">
    <property type="entry name" value="HYBRID SIGNAL TRANSDUCTION HISTIDINE KINASE J"/>
    <property type="match status" value="1"/>
</dbReference>
<feature type="transmembrane region" description="Helical" evidence="9">
    <location>
        <begin position="12"/>
        <end position="43"/>
    </location>
</feature>
<evidence type="ECO:0000313" key="12">
    <source>
        <dbReference type="EMBL" id="MDQ0349133.1"/>
    </source>
</evidence>
<keyword evidence="13" id="KW-1185">Reference proteome</keyword>
<dbReference type="PROSITE" id="PS50110">
    <property type="entry name" value="RESPONSE_REGULATORY"/>
    <property type="match status" value="3"/>
</dbReference>
<dbReference type="InterPro" id="IPR003661">
    <property type="entry name" value="HisK_dim/P_dom"/>
</dbReference>
<dbReference type="SMART" id="SM00387">
    <property type="entry name" value="HATPase_c"/>
    <property type="match status" value="1"/>
</dbReference>
<dbReference type="EC" id="2.7.13.3" evidence="2"/>
<dbReference type="SUPFAM" id="SSF55781">
    <property type="entry name" value="GAF domain-like"/>
    <property type="match status" value="1"/>
</dbReference>
<keyword evidence="4" id="KW-0808">Transferase</keyword>
<keyword evidence="9" id="KW-1133">Transmembrane helix</keyword>
<evidence type="ECO:0000256" key="4">
    <source>
        <dbReference type="ARBA" id="ARBA00022679"/>
    </source>
</evidence>
<feature type="domain" description="Histidine kinase" evidence="10">
    <location>
        <begin position="372"/>
        <end position="592"/>
    </location>
</feature>
<dbReference type="InterPro" id="IPR029016">
    <property type="entry name" value="GAF-like_dom_sf"/>
</dbReference>
<feature type="domain" description="Response regulatory" evidence="11">
    <location>
        <begin position="774"/>
        <end position="890"/>
    </location>
</feature>
<dbReference type="InterPro" id="IPR003594">
    <property type="entry name" value="HATPase_dom"/>
</dbReference>
<dbReference type="Gene3D" id="1.10.287.130">
    <property type="match status" value="1"/>
</dbReference>
<feature type="transmembrane region" description="Helical" evidence="9">
    <location>
        <begin position="86"/>
        <end position="106"/>
    </location>
</feature>
<dbReference type="EMBL" id="JAUSUH010000009">
    <property type="protein sequence ID" value="MDQ0349133.1"/>
    <property type="molecule type" value="Genomic_DNA"/>
</dbReference>
<evidence type="ECO:0000256" key="3">
    <source>
        <dbReference type="ARBA" id="ARBA00022553"/>
    </source>
</evidence>
<comment type="caution">
    <text evidence="12">The sequence shown here is derived from an EMBL/GenBank/DDBJ whole genome shotgun (WGS) entry which is preliminary data.</text>
</comment>
<dbReference type="SMART" id="SM00448">
    <property type="entry name" value="REC"/>
    <property type="match status" value="3"/>
</dbReference>
<dbReference type="SUPFAM" id="SSF55874">
    <property type="entry name" value="ATPase domain of HSP90 chaperone/DNA topoisomerase II/histidine kinase"/>
    <property type="match status" value="1"/>
</dbReference>
<protein>
    <recommendedName>
        <fullName evidence="2">histidine kinase</fullName>
        <ecNumber evidence="2">2.7.13.3</ecNumber>
    </recommendedName>
</protein>
<name>A0ABU0DL24_9HYPH</name>
<evidence type="ECO:0000256" key="5">
    <source>
        <dbReference type="ARBA" id="ARBA00022777"/>
    </source>
</evidence>
<dbReference type="SMART" id="SM00388">
    <property type="entry name" value="HisKA"/>
    <property type="match status" value="1"/>
</dbReference>
<feature type="compositionally biased region" description="Basic and acidic residues" evidence="8">
    <location>
        <begin position="287"/>
        <end position="305"/>
    </location>
</feature>
<dbReference type="Gene3D" id="3.30.565.10">
    <property type="entry name" value="Histidine kinase-like ATPase, C-terminal domain"/>
    <property type="match status" value="1"/>
</dbReference>
<feature type="modified residue" description="4-aspartylphosphate" evidence="7">
    <location>
        <position position="973"/>
    </location>
</feature>
<dbReference type="SUPFAM" id="SSF52172">
    <property type="entry name" value="CheY-like"/>
    <property type="match status" value="3"/>
</dbReference>
<evidence type="ECO:0000313" key="13">
    <source>
        <dbReference type="Proteomes" id="UP001238467"/>
    </source>
</evidence>
<dbReference type="InterPro" id="IPR004358">
    <property type="entry name" value="Sig_transdc_His_kin-like_C"/>
</dbReference>
<dbReference type="SMART" id="SM00065">
    <property type="entry name" value="GAF"/>
    <property type="match status" value="1"/>
</dbReference>
<keyword evidence="9" id="KW-0472">Membrane</keyword>
<dbReference type="CDD" id="cd17546">
    <property type="entry name" value="REC_hyHK_CKI1_RcsC-like"/>
    <property type="match status" value="1"/>
</dbReference>
<feature type="domain" description="Response regulatory" evidence="11">
    <location>
        <begin position="920"/>
        <end position="1040"/>
    </location>
</feature>
<evidence type="ECO:0000256" key="2">
    <source>
        <dbReference type="ARBA" id="ARBA00012438"/>
    </source>
</evidence>
<dbReference type="InterPro" id="IPR001789">
    <property type="entry name" value="Sig_transdc_resp-reg_receiver"/>
</dbReference>
<evidence type="ECO:0000256" key="6">
    <source>
        <dbReference type="ARBA" id="ARBA00023012"/>
    </source>
</evidence>
<dbReference type="PROSITE" id="PS50109">
    <property type="entry name" value="HIS_KIN"/>
    <property type="match status" value="1"/>
</dbReference>
<dbReference type="InterPro" id="IPR036097">
    <property type="entry name" value="HisK_dim/P_sf"/>
</dbReference>
<keyword evidence="3 7" id="KW-0597">Phosphoprotein</keyword>
<accession>A0ABU0DL24</accession>
<evidence type="ECO:0000256" key="9">
    <source>
        <dbReference type="SAM" id="Phobius"/>
    </source>
</evidence>
<dbReference type="PRINTS" id="PR00344">
    <property type="entry name" value="BCTRLSENSOR"/>
</dbReference>
<keyword evidence="9" id="KW-0812">Transmembrane</keyword>
<evidence type="ECO:0000256" key="8">
    <source>
        <dbReference type="SAM" id="MobiDB-lite"/>
    </source>
</evidence>
<organism evidence="12 13">
    <name type="scientific">Ancylobacter vacuolatus</name>
    <dbReference type="NCBI Taxonomy" id="223389"/>
    <lineage>
        <taxon>Bacteria</taxon>
        <taxon>Pseudomonadati</taxon>
        <taxon>Pseudomonadota</taxon>
        <taxon>Alphaproteobacteria</taxon>
        <taxon>Hyphomicrobiales</taxon>
        <taxon>Xanthobacteraceae</taxon>
        <taxon>Ancylobacter</taxon>
    </lineage>
</organism>
<feature type="modified residue" description="4-aspartylphosphate" evidence="7">
    <location>
        <position position="701"/>
    </location>
</feature>
<dbReference type="Pfam" id="PF02518">
    <property type="entry name" value="HATPase_c"/>
    <property type="match status" value="1"/>
</dbReference>
<dbReference type="InterPro" id="IPR011006">
    <property type="entry name" value="CheY-like_superfamily"/>
</dbReference>
<dbReference type="Pfam" id="PF00512">
    <property type="entry name" value="HisKA"/>
    <property type="match status" value="1"/>
</dbReference>
<evidence type="ECO:0000256" key="1">
    <source>
        <dbReference type="ARBA" id="ARBA00000085"/>
    </source>
</evidence>
<dbReference type="CDD" id="cd00156">
    <property type="entry name" value="REC"/>
    <property type="match status" value="1"/>
</dbReference>
<keyword evidence="6" id="KW-0902">Two-component regulatory system</keyword>
<feature type="modified residue" description="4-aspartylphosphate" evidence="7">
    <location>
        <position position="823"/>
    </location>
</feature>
<dbReference type="InterPro" id="IPR003018">
    <property type="entry name" value="GAF"/>
</dbReference>
<comment type="catalytic activity">
    <reaction evidence="1">
        <text>ATP + protein L-histidine = ADP + protein N-phospho-L-histidine.</text>
        <dbReference type="EC" id="2.7.13.3"/>
    </reaction>
</comment>
<dbReference type="CDD" id="cd00082">
    <property type="entry name" value="HisKA"/>
    <property type="match status" value="1"/>
</dbReference>
<evidence type="ECO:0000259" key="10">
    <source>
        <dbReference type="PROSITE" id="PS50109"/>
    </source>
</evidence>
<gene>
    <name evidence="12" type="ORF">J2S76_003577</name>
</gene>
<dbReference type="InterPro" id="IPR036890">
    <property type="entry name" value="HATPase_C_sf"/>
</dbReference>
<dbReference type="InterPro" id="IPR005467">
    <property type="entry name" value="His_kinase_dom"/>
</dbReference>
<evidence type="ECO:0000259" key="11">
    <source>
        <dbReference type="PROSITE" id="PS50110"/>
    </source>
</evidence>
<dbReference type="SUPFAM" id="SSF47384">
    <property type="entry name" value="Homodimeric domain of signal transducing histidine kinase"/>
    <property type="match status" value="1"/>
</dbReference>
<reference evidence="12 13" key="1">
    <citation type="submission" date="2023-07" db="EMBL/GenBank/DDBJ databases">
        <title>Genomic Encyclopedia of Type Strains, Phase IV (KMG-IV): sequencing the most valuable type-strain genomes for metagenomic binning, comparative biology and taxonomic classification.</title>
        <authorList>
            <person name="Goeker M."/>
        </authorList>
    </citation>
    <scope>NUCLEOTIDE SEQUENCE [LARGE SCALE GENOMIC DNA]</scope>
    <source>
        <strain evidence="12 13">DSM 1277</strain>
    </source>
</reference>
<dbReference type="Pfam" id="PF00072">
    <property type="entry name" value="Response_reg"/>
    <property type="match status" value="3"/>
</dbReference>
<dbReference type="Gene3D" id="3.40.50.2300">
    <property type="match status" value="3"/>
</dbReference>
<feature type="transmembrane region" description="Helical" evidence="9">
    <location>
        <begin position="55"/>
        <end position="74"/>
    </location>
</feature>
<feature type="domain" description="Response regulatory" evidence="11">
    <location>
        <begin position="652"/>
        <end position="765"/>
    </location>
</feature>